<feature type="non-terminal residue" evidence="1">
    <location>
        <position position="1"/>
    </location>
</feature>
<dbReference type="AlphaFoldDB" id="A0A427B531"/>
<sequence length="78" mass="8139">KPNHFCALPAAAVATPVQVVALRVIVGRLCPLAIVPVGGRRPCGRAPPLAGWPRALSLWPSRGRLPLVGSPRYNLAAA</sequence>
<proteinExistence type="predicted"/>
<name>A0A427B531_ENSVE</name>
<organism evidence="1 2">
    <name type="scientific">Ensete ventricosum</name>
    <name type="common">Abyssinian banana</name>
    <name type="synonym">Musa ensete</name>
    <dbReference type="NCBI Taxonomy" id="4639"/>
    <lineage>
        <taxon>Eukaryota</taxon>
        <taxon>Viridiplantae</taxon>
        <taxon>Streptophyta</taxon>
        <taxon>Embryophyta</taxon>
        <taxon>Tracheophyta</taxon>
        <taxon>Spermatophyta</taxon>
        <taxon>Magnoliopsida</taxon>
        <taxon>Liliopsida</taxon>
        <taxon>Zingiberales</taxon>
        <taxon>Musaceae</taxon>
        <taxon>Ensete</taxon>
    </lineage>
</organism>
<comment type="caution">
    <text evidence="1">The sequence shown here is derived from an EMBL/GenBank/DDBJ whole genome shotgun (WGS) entry which is preliminary data.</text>
</comment>
<reference evidence="1 2" key="1">
    <citation type="journal article" date="2014" name="Agronomy (Basel)">
        <title>A Draft Genome Sequence for Ensete ventricosum, the Drought-Tolerant Tree Against Hunger.</title>
        <authorList>
            <person name="Harrison J."/>
            <person name="Moore K.A."/>
            <person name="Paszkiewicz K."/>
            <person name="Jones T."/>
            <person name="Grant M."/>
            <person name="Ambacheew D."/>
            <person name="Muzemil S."/>
            <person name="Studholme D.J."/>
        </authorList>
    </citation>
    <scope>NUCLEOTIDE SEQUENCE [LARGE SCALE GENOMIC DNA]</scope>
</reference>
<evidence type="ECO:0000313" key="2">
    <source>
        <dbReference type="Proteomes" id="UP000287651"/>
    </source>
</evidence>
<protein>
    <submittedName>
        <fullName evidence="1">Uncharacterized protein</fullName>
    </submittedName>
</protein>
<dbReference type="Proteomes" id="UP000287651">
    <property type="component" value="Unassembled WGS sequence"/>
</dbReference>
<dbReference type="EMBL" id="AMZH03000469">
    <property type="protein sequence ID" value="RRT83585.1"/>
    <property type="molecule type" value="Genomic_DNA"/>
</dbReference>
<evidence type="ECO:0000313" key="1">
    <source>
        <dbReference type="EMBL" id="RRT83585.1"/>
    </source>
</evidence>
<accession>A0A427B531</accession>
<gene>
    <name evidence="1" type="ORF">B296_00016135</name>
</gene>